<dbReference type="PANTHER" id="PTHR30053:SF12">
    <property type="entry name" value="ELONGATION FACTOR P (EF-P) FAMILY PROTEIN"/>
    <property type="match status" value="1"/>
</dbReference>
<gene>
    <name evidence="3" type="ORF">UY25_C0002G0079</name>
</gene>
<protein>
    <submittedName>
        <fullName evidence="3">Elongation factor P</fullName>
    </submittedName>
</protein>
<dbReference type="InterPro" id="IPR013185">
    <property type="entry name" value="Transl_elong_KOW-like"/>
</dbReference>
<dbReference type="Proteomes" id="UP000034462">
    <property type="component" value="Unassembled WGS sequence"/>
</dbReference>
<evidence type="ECO:0000313" key="4">
    <source>
        <dbReference type="Proteomes" id="UP000034462"/>
    </source>
</evidence>
<dbReference type="InterPro" id="IPR015365">
    <property type="entry name" value="Elong-fact-P_C"/>
</dbReference>
<dbReference type="InterPro" id="IPR013852">
    <property type="entry name" value="Transl_elong_P/YeiP_CS"/>
</dbReference>
<proteinExistence type="inferred from homology"/>
<evidence type="ECO:0000313" key="3">
    <source>
        <dbReference type="EMBL" id="KKU93355.1"/>
    </source>
</evidence>
<comment type="similarity">
    <text evidence="1">Belongs to the elongation factor P family.</text>
</comment>
<dbReference type="AlphaFoldDB" id="A0A837IP22"/>
<dbReference type="InterPro" id="IPR008991">
    <property type="entry name" value="Translation_prot_SH3-like_sf"/>
</dbReference>
<dbReference type="Gene3D" id="2.30.30.30">
    <property type="match status" value="1"/>
</dbReference>
<organism evidence="3 4">
    <name type="scientific">Candidatus Yanofskybacteria bacterium GW2011_GWC1_48_11</name>
    <dbReference type="NCBI Taxonomy" id="1619027"/>
    <lineage>
        <taxon>Bacteria</taxon>
        <taxon>Candidatus Yanofskyibacteriota</taxon>
    </lineage>
</organism>
<keyword evidence="3" id="KW-0648">Protein biosynthesis</keyword>
<dbReference type="PANTHER" id="PTHR30053">
    <property type="entry name" value="ELONGATION FACTOR P"/>
    <property type="match status" value="1"/>
</dbReference>
<dbReference type="PROSITE" id="PS01275">
    <property type="entry name" value="EFP"/>
    <property type="match status" value="1"/>
</dbReference>
<dbReference type="InterPro" id="IPR020599">
    <property type="entry name" value="Transl_elong_fac_P/YeiP"/>
</dbReference>
<dbReference type="Pfam" id="PF08207">
    <property type="entry name" value="EFP_N"/>
    <property type="match status" value="1"/>
</dbReference>
<dbReference type="InterPro" id="IPR014722">
    <property type="entry name" value="Rib_uL2_dom2"/>
</dbReference>
<comment type="caution">
    <text evidence="3">The sequence shown here is derived from an EMBL/GenBank/DDBJ whole genome shotgun (WGS) entry which is preliminary data.</text>
</comment>
<dbReference type="PIRSF" id="PIRSF005901">
    <property type="entry name" value="EF-P"/>
    <property type="match status" value="1"/>
</dbReference>
<reference evidence="3 4" key="1">
    <citation type="journal article" date="2015" name="Nature">
        <title>rRNA introns, odd ribosomes, and small enigmatic genomes across a large radiation of phyla.</title>
        <authorList>
            <person name="Brown C.T."/>
            <person name="Hug L.A."/>
            <person name="Thomas B.C."/>
            <person name="Sharon I."/>
            <person name="Castelle C.J."/>
            <person name="Singh A."/>
            <person name="Wilkins M.J."/>
            <person name="Williams K.H."/>
            <person name="Banfield J.F."/>
        </authorList>
    </citation>
    <scope>NUCLEOTIDE SEQUENCE [LARGE SCALE GENOMIC DNA]</scope>
</reference>
<dbReference type="GO" id="GO:0003746">
    <property type="term" value="F:translation elongation factor activity"/>
    <property type="evidence" value="ECO:0007669"/>
    <property type="project" value="UniProtKB-KW"/>
</dbReference>
<evidence type="ECO:0000259" key="2">
    <source>
        <dbReference type="SMART" id="SM00841"/>
    </source>
</evidence>
<dbReference type="GO" id="GO:0005829">
    <property type="term" value="C:cytosol"/>
    <property type="evidence" value="ECO:0007669"/>
    <property type="project" value="UniProtKB-ARBA"/>
</dbReference>
<dbReference type="GO" id="GO:0043043">
    <property type="term" value="P:peptide biosynthetic process"/>
    <property type="evidence" value="ECO:0007669"/>
    <property type="project" value="InterPro"/>
</dbReference>
<evidence type="ECO:0000256" key="1">
    <source>
        <dbReference type="ARBA" id="ARBA00009479"/>
    </source>
</evidence>
<dbReference type="EMBL" id="LCPH01000002">
    <property type="protein sequence ID" value="KKU93355.1"/>
    <property type="molecule type" value="Genomic_DNA"/>
</dbReference>
<dbReference type="NCBIfam" id="NF001810">
    <property type="entry name" value="PRK00529.1"/>
    <property type="match status" value="1"/>
</dbReference>
<dbReference type="SMART" id="SM00841">
    <property type="entry name" value="Elong-fact-P_C"/>
    <property type="match status" value="1"/>
</dbReference>
<sequence>MGRADEAKAGFLEKSMLSYYELRKGVQFIYEGQPYEVLEFRQMGKSQDVVVAQTKIRNLITGRVLPKNFHQGEVFEEADLIKFHAKFIYANRGKFVFAYTDNPGKRFELIEEQVGDAAKFLKLNQEVEGIIFQDKIINITLPVKVRLKVKESPPGVKGDRSQGGTKAATLETGAVVQVPLFVESGNTIEVNTETGEYTRRLEKGE</sequence>
<accession>A0A837IP22</accession>
<dbReference type="InterPro" id="IPR012340">
    <property type="entry name" value="NA-bd_OB-fold"/>
</dbReference>
<feature type="domain" description="Elongation factor P C-terminal" evidence="2">
    <location>
        <begin position="145"/>
        <end position="200"/>
    </location>
</feature>
<dbReference type="Gene3D" id="2.40.50.140">
    <property type="entry name" value="Nucleic acid-binding proteins"/>
    <property type="match status" value="2"/>
</dbReference>
<dbReference type="CDD" id="cd05794">
    <property type="entry name" value="S1_EF-P_repeat_2"/>
    <property type="match status" value="1"/>
</dbReference>
<dbReference type="SUPFAM" id="SSF50249">
    <property type="entry name" value="Nucleic acid-binding proteins"/>
    <property type="match status" value="1"/>
</dbReference>
<name>A0A837IP22_9BACT</name>
<dbReference type="FunFam" id="2.40.50.140:FF:000004">
    <property type="entry name" value="Elongation factor P"/>
    <property type="match status" value="1"/>
</dbReference>
<keyword evidence="3" id="KW-0251">Elongation factor</keyword>
<dbReference type="SUPFAM" id="SSF50104">
    <property type="entry name" value="Translation proteins SH3-like domain"/>
    <property type="match status" value="1"/>
</dbReference>
<dbReference type="Pfam" id="PF09285">
    <property type="entry name" value="Elong-fact-P_C"/>
    <property type="match status" value="1"/>
</dbReference>